<feature type="region of interest" description="Disordered" evidence="3">
    <location>
        <begin position="17"/>
        <end position="111"/>
    </location>
</feature>
<accession>A0AAE1AA79</accession>
<feature type="compositionally biased region" description="Basic and acidic residues" evidence="3">
    <location>
        <begin position="85"/>
        <end position="111"/>
    </location>
</feature>
<dbReference type="AlphaFoldDB" id="A0AAE1AA79"/>
<dbReference type="InterPro" id="IPR008160">
    <property type="entry name" value="Collagen"/>
</dbReference>
<protein>
    <submittedName>
        <fullName evidence="4">Uncharacterized protein</fullName>
    </submittedName>
</protein>
<evidence type="ECO:0000256" key="2">
    <source>
        <dbReference type="ARBA" id="ARBA00022525"/>
    </source>
</evidence>
<comment type="caution">
    <text evidence="4">The sequence shown here is derived from an EMBL/GenBank/DDBJ whole genome shotgun (WGS) entry which is preliminary data.</text>
</comment>
<sequence length="408" mass="43573">MFRTRLGVCEGDIKSGRREETRKVYRGGSELVKGTSRAKEGKRLGRFTEEGRKKGGDSEGLQRRGRREETRKVYRGGSELVKGTSRAEEGRRLGRFTEEGKKGGDSEGLQRREVLGNTKGLCVKTSDQFAVDFPFITIKLCYKKCREGDLQSSLNPDHQKNKAAGVDLHANRLQALKTDRIIILKALPATFTSTAKFGDSTSKFERNSTRLNFEADIVEISELTVTSGRKMRVSTALLSAGALVLVLGFACASTNNIATEVLRRAYLGENVGMSLEQLALLSDDTISDIYSNALQSEGLSTENIAILPTGALGRALRGKQGNAGPAGPDGRPGGPGLPGPPGQPGAPGPKGQPGVKGSKGPSGPRGAPATVDPRISARIAQAAALTDQLALKLNSATVYGLYKTYGRR</sequence>
<evidence type="ECO:0000313" key="4">
    <source>
        <dbReference type="EMBL" id="KAK3783847.1"/>
    </source>
</evidence>
<name>A0AAE1AA79_9GAST</name>
<gene>
    <name evidence="4" type="ORF">RRG08_031688</name>
</gene>
<comment type="subcellular location">
    <subcellularLocation>
        <location evidence="1">Secreted</location>
    </subcellularLocation>
</comment>
<keyword evidence="2" id="KW-0964">Secreted</keyword>
<organism evidence="4 5">
    <name type="scientific">Elysia crispata</name>
    <name type="common">lettuce slug</name>
    <dbReference type="NCBI Taxonomy" id="231223"/>
    <lineage>
        <taxon>Eukaryota</taxon>
        <taxon>Metazoa</taxon>
        <taxon>Spiralia</taxon>
        <taxon>Lophotrochozoa</taxon>
        <taxon>Mollusca</taxon>
        <taxon>Gastropoda</taxon>
        <taxon>Heterobranchia</taxon>
        <taxon>Euthyneura</taxon>
        <taxon>Panpulmonata</taxon>
        <taxon>Sacoglossa</taxon>
        <taxon>Placobranchoidea</taxon>
        <taxon>Plakobranchidae</taxon>
        <taxon>Elysia</taxon>
    </lineage>
</organism>
<dbReference type="PANTHER" id="PTHR15427:SF50">
    <property type="entry name" value="COMPLEMENT C1Q TUMOR NECROSIS FACTOR-RELATED PROTEIN 2-LIKE"/>
    <property type="match status" value="1"/>
</dbReference>
<feature type="compositionally biased region" description="Low complexity" evidence="3">
    <location>
        <begin position="352"/>
        <end position="369"/>
    </location>
</feature>
<evidence type="ECO:0000256" key="3">
    <source>
        <dbReference type="SAM" id="MobiDB-lite"/>
    </source>
</evidence>
<feature type="compositionally biased region" description="Basic and acidic residues" evidence="3">
    <location>
        <begin position="37"/>
        <end position="72"/>
    </location>
</feature>
<feature type="region of interest" description="Disordered" evidence="3">
    <location>
        <begin position="317"/>
        <end position="373"/>
    </location>
</feature>
<evidence type="ECO:0000313" key="5">
    <source>
        <dbReference type="Proteomes" id="UP001283361"/>
    </source>
</evidence>
<evidence type="ECO:0000256" key="1">
    <source>
        <dbReference type="ARBA" id="ARBA00004613"/>
    </source>
</evidence>
<dbReference type="PANTHER" id="PTHR15427">
    <property type="entry name" value="EMILIN ELASTIN MICROFIBRIL INTERFACE-LOCATED PROTEIN ELASTIN MICROFIBRIL INTERFACER"/>
    <property type="match status" value="1"/>
</dbReference>
<keyword evidence="5" id="KW-1185">Reference proteome</keyword>
<feature type="compositionally biased region" description="Pro residues" evidence="3">
    <location>
        <begin position="335"/>
        <end position="347"/>
    </location>
</feature>
<dbReference type="EMBL" id="JAWDGP010002352">
    <property type="protein sequence ID" value="KAK3783847.1"/>
    <property type="molecule type" value="Genomic_DNA"/>
</dbReference>
<proteinExistence type="predicted"/>
<dbReference type="Proteomes" id="UP001283361">
    <property type="component" value="Unassembled WGS sequence"/>
</dbReference>
<dbReference type="InterPro" id="IPR050392">
    <property type="entry name" value="Collagen/C1q_domain"/>
</dbReference>
<reference evidence="4" key="1">
    <citation type="journal article" date="2023" name="G3 (Bethesda)">
        <title>A reference genome for the long-term kleptoplast-retaining sea slug Elysia crispata morphotype clarki.</title>
        <authorList>
            <person name="Eastman K.E."/>
            <person name="Pendleton A.L."/>
            <person name="Shaikh M.A."/>
            <person name="Suttiyut T."/>
            <person name="Ogas R."/>
            <person name="Tomko P."/>
            <person name="Gavelis G."/>
            <person name="Widhalm J.R."/>
            <person name="Wisecaver J.H."/>
        </authorList>
    </citation>
    <scope>NUCLEOTIDE SEQUENCE</scope>
    <source>
        <strain evidence="4">ECLA1</strain>
    </source>
</reference>
<dbReference type="GO" id="GO:0005576">
    <property type="term" value="C:extracellular region"/>
    <property type="evidence" value="ECO:0007669"/>
    <property type="project" value="UniProtKB-SubCell"/>
</dbReference>
<dbReference type="Pfam" id="PF01391">
    <property type="entry name" value="Collagen"/>
    <property type="match status" value="1"/>
</dbReference>